<dbReference type="InterPro" id="IPR039425">
    <property type="entry name" value="RNA_pol_sigma-70-like"/>
</dbReference>
<dbReference type="PANTHER" id="PTHR43133">
    <property type="entry name" value="RNA POLYMERASE ECF-TYPE SIGMA FACTO"/>
    <property type="match status" value="1"/>
</dbReference>
<evidence type="ECO:0000256" key="4">
    <source>
        <dbReference type="ARBA" id="ARBA00023125"/>
    </source>
</evidence>
<dbReference type="Gene3D" id="1.10.1740.10">
    <property type="match status" value="1"/>
</dbReference>
<sequence length="179" mass="20381">MSEDAFDSLYRRWYLTMVTKAYLVAGGRRDVAEDAVQEAFIQCWRRMNDPAGPPVEHWGRWLEVTAVREALRHPKKEVAFDLGHHDTAVNFIDLAVEVQLKDVYRRACAEMAGLRERPRRAMALRCIAGLSSAEVAQEMGITQSTVRVYLAEARRALEPLRVELRQLGIVTEGEGERRG</sequence>
<gene>
    <name evidence="7" type="ORF">GCM10010451_38220</name>
</gene>
<dbReference type="Proteomes" id="UP001501866">
    <property type="component" value="Unassembled WGS sequence"/>
</dbReference>
<comment type="similarity">
    <text evidence="1">Belongs to the sigma-70 factor family. ECF subfamily.</text>
</comment>
<organism evidence="7 8">
    <name type="scientific">Streptomyces virens</name>
    <dbReference type="NCBI Taxonomy" id="285572"/>
    <lineage>
        <taxon>Bacteria</taxon>
        <taxon>Bacillati</taxon>
        <taxon>Actinomycetota</taxon>
        <taxon>Actinomycetes</taxon>
        <taxon>Kitasatosporales</taxon>
        <taxon>Streptomycetaceae</taxon>
        <taxon>Streptomyces</taxon>
    </lineage>
</organism>
<dbReference type="InterPro" id="IPR014284">
    <property type="entry name" value="RNA_pol_sigma-70_dom"/>
</dbReference>
<protein>
    <recommendedName>
        <fullName evidence="6">RNA polymerase sigma factor 70 region 4 type 2 domain-containing protein</fullName>
    </recommendedName>
</protein>
<comment type="caution">
    <text evidence="7">The sequence shown here is derived from an EMBL/GenBank/DDBJ whole genome shotgun (WGS) entry which is preliminary data.</text>
</comment>
<dbReference type="NCBIfam" id="TIGR02937">
    <property type="entry name" value="sigma70-ECF"/>
    <property type="match status" value="1"/>
</dbReference>
<dbReference type="InterPro" id="IPR013249">
    <property type="entry name" value="RNA_pol_sigma70_r4_t2"/>
</dbReference>
<evidence type="ECO:0000313" key="8">
    <source>
        <dbReference type="Proteomes" id="UP001501866"/>
    </source>
</evidence>
<evidence type="ECO:0000256" key="5">
    <source>
        <dbReference type="ARBA" id="ARBA00023163"/>
    </source>
</evidence>
<dbReference type="SUPFAM" id="SSF88659">
    <property type="entry name" value="Sigma3 and sigma4 domains of RNA polymerase sigma factors"/>
    <property type="match status" value="1"/>
</dbReference>
<keyword evidence="5" id="KW-0804">Transcription</keyword>
<dbReference type="SUPFAM" id="SSF88946">
    <property type="entry name" value="Sigma2 domain of RNA polymerase sigma factors"/>
    <property type="match status" value="1"/>
</dbReference>
<keyword evidence="2" id="KW-0805">Transcription regulation</keyword>
<dbReference type="PANTHER" id="PTHR43133:SF8">
    <property type="entry name" value="RNA POLYMERASE SIGMA FACTOR HI_1459-RELATED"/>
    <property type="match status" value="1"/>
</dbReference>
<name>A0ABP6PQI8_9ACTN</name>
<dbReference type="InterPro" id="IPR013325">
    <property type="entry name" value="RNA_pol_sigma_r2"/>
</dbReference>
<keyword evidence="8" id="KW-1185">Reference proteome</keyword>
<feature type="domain" description="RNA polymerase sigma factor 70 region 4 type 2" evidence="6">
    <location>
        <begin position="111"/>
        <end position="157"/>
    </location>
</feature>
<evidence type="ECO:0000256" key="2">
    <source>
        <dbReference type="ARBA" id="ARBA00023015"/>
    </source>
</evidence>
<dbReference type="RefSeq" id="WP_161175947.1">
    <property type="nucleotide sequence ID" value="NZ_BAAAUH010000028.1"/>
</dbReference>
<dbReference type="Gene3D" id="1.10.10.10">
    <property type="entry name" value="Winged helix-like DNA-binding domain superfamily/Winged helix DNA-binding domain"/>
    <property type="match status" value="1"/>
</dbReference>
<reference evidence="8" key="1">
    <citation type="journal article" date="2019" name="Int. J. Syst. Evol. Microbiol.">
        <title>The Global Catalogue of Microorganisms (GCM) 10K type strain sequencing project: providing services to taxonomists for standard genome sequencing and annotation.</title>
        <authorList>
            <consortium name="The Broad Institute Genomics Platform"/>
            <consortium name="The Broad Institute Genome Sequencing Center for Infectious Disease"/>
            <person name="Wu L."/>
            <person name="Ma J."/>
        </authorList>
    </citation>
    <scope>NUCLEOTIDE SEQUENCE [LARGE SCALE GENOMIC DNA]</scope>
    <source>
        <strain evidence="8">JCM 9095</strain>
    </source>
</reference>
<evidence type="ECO:0000259" key="6">
    <source>
        <dbReference type="Pfam" id="PF08281"/>
    </source>
</evidence>
<evidence type="ECO:0000256" key="3">
    <source>
        <dbReference type="ARBA" id="ARBA00023082"/>
    </source>
</evidence>
<keyword evidence="3" id="KW-0731">Sigma factor</keyword>
<dbReference type="Pfam" id="PF08281">
    <property type="entry name" value="Sigma70_r4_2"/>
    <property type="match status" value="1"/>
</dbReference>
<dbReference type="EMBL" id="BAAAUH010000028">
    <property type="protein sequence ID" value="GAA3185351.1"/>
    <property type="molecule type" value="Genomic_DNA"/>
</dbReference>
<keyword evidence="4" id="KW-0238">DNA-binding</keyword>
<proteinExistence type="inferred from homology"/>
<evidence type="ECO:0000256" key="1">
    <source>
        <dbReference type="ARBA" id="ARBA00010641"/>
    </source>
</evidence>
<dbReference type="InterPro" id="IPR013324">
    <property type="entry name" value="RNA_pol_sigma_r3/r4-like"/>
</dbReference>
<evidence type="ECO:0000313" key="7">
    <source>
        <dbReference type="EMBL" id="GAA3185351.1"/>
    </source>
</evidence>
<dbReference type="InterPro" id="IPR036388">
    <property type="entry name" value="WH-like_DNA-bd_sf"/>
</dbReference>
<accession>A0ABP6PQI8</accession>